<keyword evidence="3" id="KW-1185">Reference proteome</keyword>
<comment type="caution">
    <text evidence="2">The sequence shown here is derived from an EMBL/GenBank/DDBJ whole genome shotgun (WGS) entry which is preliminary data.</text>
</comment>
<dbReference type="AlphaFoldDB" id="A0AAD4MPT0"/>
<dbReference type="EMBL" id="JAKKPZ010000092">
    <property type="protein sequence ID" value="KAI1702836.1"/>
    <property type="molecule type" value="Genomic_DNA"/>
</dbReference>
<evidence type="ECO:0000313" key="3">
    <source>
        <dbReference type="Proteomes" id="UP001201812"/>
    </source>
</evidence>
<keyword evidence="1" id="KW-0732">Signal</keyword>
<dbReference type="InterPro" id="IPR021109">
    <property type="entry name" value="Peptidase_aspartic_dom_sf"/>
</dbReference>
<sequence>MDILIYCLPFFFLTCCETIVHRILTIKHQSRRIHPLRAKFEKLSTRANTGTSTSAYVASTKSPYNEVNYDSDSLTPHLRCMAISTSGLRKATYLNDERLLAEVTVGSPRQGPFLMTLDMFKWADTAYIYDDDKKDKSLENITFYDSKKSSTFRKLLKEKWGADGIELGLIHVNLSFEMVKPSSSYNRKNVEGGLISLYTHPKTYYESRGLNYSDTTLFQFGKSIDQPIISLWSDRWNDGKSAQLTIGELDQENCLENWSFTPRLYDMSVYDSVYEQLLLKPEGYLIYLDSITMNFNGTAATVDIGKRILLQYWDRALNRTGHMPYHLKFFFVYASGASYNSTTEKYELDCAMTNAGSVTLNFGNPNITSGEIRSRLVMFPSDYIYFDPNIGKCIVAIVGYPEKDDKVNQTIRLPFAFWNNHCFAYNFEIGEVGFADVREKNGHLAQIEELSDYIGFDH</sequence>
<gene>
    <name evidence="2" type="ORF">DdX_15264</name>
</gene>
<reference evidence="2" key="1">
    <citation type="submission" date="2022-01" db="EMBL/GenBank/DDBJ databases">
        <title>Genome Sequence Resource for Two Populations of Ditylenchus destructor, the Migratory Endoparasitic Phytonematode.</title>
        <authorList>
            <person name="Zhang H."/>
            <person name="Lin R."/>
            <person name="Xie B."/>
        </authorList>
    </citation>
    <scope>NUCLEOTIDE SEQUENCE</scope>
    <source>
        <strain evidence="2">BazhouSP</strain>
    </source>
</reference>
<feature type="chain" id="PRO_5042203693" evidence="1">
    <location>
        <begin position="19"/>
        <end position="458"/>
    </location>
</feature>
<protein>
    <submittedName>
        <fullName evidence="2">Uncharacterized protein</fullName>
    </submittedName>
</protein>
<organism evidence="2 3">
    <name type="scientific">Ditylenchus destructor</name>
    <dbReference type="NCBI Taxonomy" id="166010"/>
    <lineage>
        <taxon>Eukaryota</taxon>
        <taxon>Metazoa</taxon>
        <taxon>Ecdysozoa</taxon>
        <taxon>Nematoda</taxon>
        <taxon>Chromadorea</taxon>
        <taxon>Rhabditida</taxon>
        <taxon>Tylenchina</taxon>
        <taxon>Tylenchomorpha</taxon>
        <taxon>Sphaerularioidea</taxon>
        <taxon>Anguinidae</taxon>
        <taxon>Anguininae</taxon>
        <taxon>Ditylenchus</taxon>
    </lineage>
</organism>
<dbReference type="Proteomes" id="UP001201812">
    <property type="component" value="Unassembled WGS sequence"/>
</dbReference>
<dbReference type="SUPFAM" id="SSF50630">
    <property type="entry name" value="Acid proteases"/>
    <property type="match status" value="1"/>
</dbReference>
<feature type="signal peptide" evidence="1">
    <location>
        <begin position="1"/>
        <end position="18"/>
    </location>
</feature>
<proteinExistence type="predicted"/>
<dbReference type="Gene3D" id="2.40.70.10">
    <property type="entry name" value="Acid Proteases"/>
    <property type="match status" value="2"/>
</dbReference>
<accession>A0AAD4MPT0</accession>
<name>A0AAD4MPT0_9BILA</name>
<evidence type="ECO:0000256" key="1">
    <source>
        <dbReference type="SAM" id="SignalP"/>
    </source>
</evidence>
<evidence type="ECO:0000313" key="2">
    <source>
        <dbReference type="EMBL" id="KAI1702836.1"/>
    </source>
</evidence>